<evidence type="ECO:0000313" key="3">
    <source>
        <dbReference type="Proteomes" id="UP000776276"/>
    </source>
</evidence>
<sequence length="132" mass="13976">MRGLFCLTLAIGLATTPALAADQFDLLCKGQQKFTPDGAATPIEAHYRVDVAAGSYCRDQCIGIDKLAGAAPGKIAFKAHAKANEQDELVDESYEPATGKWVDLYAGPYPPGEYAATEGKCEAATFSGFPKK</sequence>
<organism evidence="2 3">
    <name type="scientific">Sphingomonas quercus</name>
    <dbReference type="NCBI Taxonomy" id="2842451"/>
    <lineage>
        <taxon>Bacteria</taxon>
        <taxon>Pseudomonadati</taxon>
        <taxon>Pseudomonadota</taxon>
        <taxon>Alphaproteobacteria</taxon>
        <taxon>Sphingomonadales</taxon>
        <taxon>Sphingomonadaceae</taxon>
        <taxon>Sphingomonas</taxon>
    </lineage>
</organism>
<evidence type="ECO:0000313" key="2">
    <source>
        <dbReference type="EMBL" id="MBU3076530.1"/>
    </source>
</evidence>
<dbReference type="RefSeq" id="WP_216318882.1">
    <property type="nucleotide sequence ID" value="NZ_JAHKRT010000001.1"/>
</dbReference>
<dbReference type="EMBL" id="JAHKRT010000001">
    <property type="protein sequence ID" value="MBU3076530.1"/>
    <property type="molecule type" value="Genomic_DNA"/>
</dbReference>
<protein>
    <submittedName>
        <fullName evidence="2">Uncharacterized protein</fullName>
    </submittedName>
</protein>
<gene>
    <name evidence="2" type="ORF">KOF26_01520</name>
</gene>
<accession>A0ABS6BDY3</accession>
<comment type="caution">
    <text evidence="2">The sequence shown here is derived from an EMBL/GenBank/DDBJ whole genome shotgun (WGS) entry which is preliminary data.</text>
</comment>
<feature type="signal peptide" evidence="1">
    <location>
        <begin position="1"/>
        <end position="20"/>
    </location>
</feature>
<dbReference type="Proteomes" id="UP000776276">
    <property type="component" value="Unassembled WGS sequence"/>
</dbReference>
<keyword evidence="3" id="KW-1185">Reference proteome</keyword>
<evidence type="ECO:0000256" key="1">
    <source>
        <dbReference type="SAM" id="SignalP"/>
    </source>
</evidence>
<keyword evidence="1" id="KW-0732">Signal</keyword>
<proteinExistence type="predicted"/>
<name>A0ABS6BDY3_9SPHN</name>
<feature type="chain" id="PRO_5046076947" evidence="1">
    <location>
        <begin position="21"/>
        <end position="132"/>
    </location>
</feature>
<reference evidence="2 3" key="1">
    <citation type="submission" date="2021-06" db="EMBL/GenBank/DDBJ databases">
        <title>Sphingomonas sp. XMGL2, whole genome shotgun sequencing project.</title>
        <authorList>
            <person name="Zhao G."/>
            <person name="Shen L."/>
        </authorList>
    </citation>
    <scope>NUCLEOTIDE SEQUENCE [LARGE SCALE GENOMIC DNA]</scope>
    <source>
        <strain evidence="2 3">XMGL2</strain>
    </source>
</reference>